<proteinExistence type="predicted"/>
<sequence>MKSVVIISILSAVVMALPHAGPATDAAASLRRGTISQEELGNLASKTGKTVDEISEALYSTWAKYQFSDEDIAALAASKVKRGKISQEELGNLASKTGKTVDEISEALYSTWAKYQFSDDDIAALAASKN</sequence>
<comment type="caution">
    <text evidence="1">The sequence shown here is derived from an EMBL/GenBank/DDBJ whole genome shotgun (WGS) entry which is preliminary data.</text>
</comment>
<gene>
    <name evidence="1" type="ORF">CTRU02_207025</name>
</gene>
<dbReference type="Proteomes" id="UP000805649">
    <property type="component" value="Unassembled WGS sequence"/>
</dbReference>
<organism evidence="1 2">
    <name type="scientific">Colletotrichum truncatum</name>
    <name type="common">Anthracnose fungus</name>
    <name type="synonym">Colletotrichum capsici</name>
    <dbReference type="NCBI Taxonomy" id="5467"/>
    <lineage>
        <taxon>Eukaryota</taxon>
        <taxon>Fungi</taxon>
        <taxon>Dikarya</taxon>
        <taxon>Ascomycota</taxon>
        <taxon>Pezizomycotina</taxon>
        <taxon>Sordariomycetes</taxon>
        <taxon>Hypocreomycetidae</taxon>
        <taxon>Glomerellales</taxon>
        <taxon>Glomerellaceae</taxon>
        <taxon>Colletotrichum</taxon>
        <taxon>Colletotrichum truncatum species complex</taxon>
    </lineage>
</organism>
<protein>
    <submittedName>
        <fullName evidence="1">Uncharacterized protein</fullName>
    </submittedName>
</protein>
<dbReference type="EMBL" id="VUJX02000004">
    <property type="protein sequence ID" value="KAL0937294.1"/>
    <property type="molecule type" value="Genomic_DNA"/>
</dbReference>
<reference evidence="1 2" key="1">
    <citation type="journal article" date="2020" name="Phytopathology">
        <title>Genome Sequence Resources of Colletotrichum truncatum, C. plurivorum, C. musicola, and C. sojae: Four Species Pathogenic to Soybean (Glycine max).</title>
        <authorList>
            <person name="Rogerio F."/>
            <person name="Boufleur T.R."/>
            <person name="Ciampi-Guillardi M."/>
            <person name="Sukno S.A."/>
            <person name="Thon M.R."/>
            <person name="Massola Junior N.S."/>
            <person name="Baroncelli R."/>
        </authorList>
    </citation>
    <scope>NUCLEOTIDE SEQUENCE [LARGE SCALE GENOMIC DNA]</scope>
    <source>
        <strain evidence="1 2">CMES1059</strain>
    </source>
</reference>
<evidence type="ECO:0000313" key="2">
    <source>
        <dbReference type="Proteomes" id="UP000805649"/>
    </source>
</evidence>
<evidence type="ECO:0000313" key="1">
    <source>
        <dbReference type="EMBL" id="KAL0937294.1"/>
    </source>
</evidence>
<name>A0ACC3YZC7_COLTU</name>
<keyword evidence="2" id="KW-1185">Reference proteome</keyword>
<accession>A0ACC3YZC7</accession>